<dbReference type="PANTHER" id="PTHR28632">
    <property type="entry name" value="TRANSLATION MACHINERY-ASSOCIATED PROTEIN 7"/>
    <property type="match status" value="1"/>
</dbReference>
<comment type="caution">
    <text evidence="2">The sequence shown here is derived from an EMBL/GenBank/DDBJ whole genome shotgun (WGS) entry which is preliminary data.</text>
</comment>
<name>A0A9D4TXH1_CHLVU</name>
<reference evidence="2" key="1">
    <citation type="journal article" date="2019" name="Plant J.">
        <title>Chlorella vulgaris genome assembly and annotation reveals the molecular basis for metabolic acclimation to high light conditions.</title>
        <authorList>
            <person name="Cecchin M."/>
            <person name="Marcolungo L."/>
            <person name="Rossato M."/>
            <person name="Girolomoni L."/>
            <person name="Cosentino E."/>
            <person name="Cuine S."/>
            <person name="Li-Beisson Y."/>
            <person name="Delledonne M."/>
            <person name="Ballottari M."/>
        </authorList>
    </citation>
    <scope>NUCLEOTIDE SEQUENCE</scope>
    <source>
        <strain evidence="2">211/11P</strain>
    </source>
</reference>
<gene>
    <name evidence="2" type="ORF">D9Q98_002395</name>
</gene>
<dbReference type="EMBL" id="SIDB01000002">
    <property type="protein sequence ID" value="KAI3436342.1"/>
    <property type="molecule type" value="Genomic_DNA"/>
</dbReference>
<evidence type="ECO:0008006" key="4">
    <source>
        <dbReference type="Google" id="ProtNLM"/>
    </source>
</evidence>
<dbReference type="Pfam" id="PF09072">
    <property type="entry name" value="TMA7"/>
    <property type="match status" value="1"/>
</dbReference>
<sequence>MNDEGYRPQTQQFWAPFCILRYDEHFAVQHDANSNRIGLLSSTEPPLQPKASVQRHLECFISMPGKDGGKAKPLKAPAKKSKDYDDDDKAFLAKKKEEEAALKKAKEAMLKGKKK</sequence>
<dbReference type="InterPro" id="IPR015157">
    <property type="entry name" value="TMA7"/>
</dbReference>
<evidence type="ECO:0000256" key="1">
    <source>
        <dbReference type="SAM" id="MobiDB-lite"/>
    </source>
</evidence>
<proteinExistence type="predicted"/>
<keyword evidence="3" id="KW-1185">Reference proteome</keyword>
<dbReference type="AlphaFoldDB" id="A0A9D4TXH1"/>
<evidence type="ECO:0000313" key="3">
    <source>
        <dbReference type="Proteomes" id="UP001055712"/>
    </source>
</evidence>
<evidence type="ECO:0000313" key="2">
    <source>
        <dbReference type="EMBL" id="KAI3436342.1"/>
    </source>
</evidence>
<reference evidence="2" key="2">
    <citation type="submission" date="2020-11" db="EMBL/GenBank/DDBJ databases">
        <authorList>
            <person name="Cecchin M."/>
            <person name="Marcolungo L."/>
            <person name="Rossato M."/>
            <person name="Girolomoni L."/>
            <person name="Cosentino E."/>
            <person name="Cuine S."/>
            <person name="Li-Beisson Y."/>
            <person name="Delledonne M."/>
            <person name="Ballottari M."/>
        </authorList>
    </citation>
    <scope>NUCLEOTIDE SEQUENCE</scope>
    <source>
        <strain evidence="2">211/11P</strain>
        <tissue evidence="2">Whole cell</tissue>
    </source>
</reference>
<dbReference type="Proteomes" id="UP001055712">
    <property type="component" value="Unassembled WGS sequence"/>
</dbReference>
<accession>A0A9D4TXH1</accession>
<protein>
    <recommendedName>
        <fullName evidence="4">Translation machinery associated TMA7</fullName>
    </recommendedName>
</protein>
<feature type="region of interest" description="Disordered" evidence="1">
    <location>
        <begin position="64"/>
        <end position="86"/>
    </location>
</feature>
<organism evidence="2 3">
    <name type="scientific">Chlorella vulgaris</name>
    <name type="common">Green alga</name>
    <dbReference type="NCBI Taxonomy" id="3077"/>
    <lineage>
        <taxon>Eukaryota</taxon>
        <taxon>Viridiplantae</taxon>
        <taxon>Chlorophyta</taxon>
        <taxon>core chlorophytes</taxon>
        <taxon>Trebouxiophyceae</taxon>
        <taxon>Chlorellales</taxon>
        <taxon>Chlorellaceae</taxon>
        <taxon>Chlorella clade</taxon>
        <taxon>Chlorella</taxon>
    </lineage>
</organism>